<protein>
    <recommendedName>
        <fullName evidence="4">guanylate cyclase</fullName>
        <ecNumber evidence="4">4.6.1.2</ecNumber>
    </recommendedName>
</protein>
<dbReference type="EMBL" id="JAKKPZ010000003">
    <property type="protein sequence ID" value="KAI1723445.1"/>
    <property type="molecule type" value="Genomic_DNA"/>
</dbReference>
<dbReference type="GO" id="GO:0007168">
    <property type="term" value="P:receptor guanylyl cyclase signaling pathway"/>
    <property type="evidence" value="ECO:0007669"/>
    <property type="project" value="TreeGrafter"/>
</dbReference>
<dbReference type="GO" id="GO:0004016">
    <property type="term" value="F:adenylate cyclase activity"/>
    <property type="evidence" value="ECO:0007669"/>
    <property type="project" value="TreeGrafter"/>
</dbReference>
<evidence type="ECO:0000256" key="5">
    <source>
        <dbReference type="ARBA" id="ARBA00022475"/>
    </source>
</evidence>
<keyword evidence="10 15" id="KW-0472">Membrane</keyword>
<evidence type="ECO:0000256" key="4">
    <source>
        <dbReference type="ARBA" id="ARBA00012202"/>
    </source>
</evidence>
<dbReference type="Gene3D" id="1.10.510.10">
    <property type="entry name" value="Transferase(Phosphotransferase) domain 1"/>
    <property type="match status" value="1"/>
</dbReference>
<evidence type="ECO:0000256" key="13">
    <source>
        <dbReference type="ARBA" id="ARBA00023293"/>
    </source>
</evidence>
<evidence type="ECO:0000313" key="20">
    <source>
        <dbReference type="Proteomes" id="UP001201812"/>
    </source>
</evidence>
<dbReference type="InterPro" id="IPR011009">
    <property type="entry name" value="Kinase-like_dom_sf"/>
</dbReference>
<accession>A0AAD4RBF9</accession>
<evidence type="ECO:0000256" key="1">
    <source>
        <dbReference type="ARBA" id="ARBA00001436"/>
    </source>
</evidence>
<comment type="caution">
    <text evidence="19">The sequence shown here is derived from an EMBL/GenBank/DDBJ whole genome shotgun (WGS) entry which is preliminary data.</text>
</comment>
<feature type="signal peptide" evidence="16">
    <location>
        <begin position="1"/>
        <end position="18"/>
    </location>
</feature>
<dbReference type="PANTHER" id="PTHR11920:SF355">
    <property type="entry name" value="RECEPTOR-TYPE GUANYLATE CYCLASE GCY-10-RELATED"/>
    <property type="match status" value="1"/>
</dbReference>
<dbReference type="Pfam" id="PF07714">
    <property type="entry name" value="PK_Tyr_Ser-Thr"/>
    <property type="match status" value="1"/>
</dbReference>
<dbReference type="SUPFAM" id="SSF56112">
    <property type="entry name" value="Protein kinase-like (PK-like)"/>
    <property type="match status" value="1"/>
</dbReference>
<dbReference type="Proteomes" id="UP001201812">
    <property type="component" value="Unassembled WGS sequence"/>
</dbReference>
<dbReference type="InterPro" id="IPR000719">
    <property type="entry name" value="Prot_kinase_dom"/>
</dbReference>
<keyword evidence="11" id="KW-0325">Glycoprotein</keyword>
<sequence>MVVIVGFIFIIILETTSMLRIGIIEADSTHIEVCKRALDDARQVGKCGSEPVTLVNDSGCDISRMAIGTANAAKMVVTSQMQGGSDGPIEGLISSRCAEESREIGRFAYFWKVPVISRVGVGSPDVFDNTYYPTVVQVPNLSIIAMGLALKKFMDVMGQTDIVLIGPMVTTKELPPLTYALNLFFTGYSSRSPSSGSLPTPSFGINVTAYVEVDSQNAATVTEASKRLRSPTKMIAVDAGMGDSLSTMLSSLGLVELGGQSYFILLLCPIIAPLCTKSAQSVIHSANLIVLSPYYPDSDAINSKFESQFQGGSYSQNALLDFYATYNACFGFCFGLNPFKVAYIAHSVSAARCTVFGCTDATLETVDDSAWSQSRDSKPSSCFYAGGCTSILPFIAGGLALLLIIGVAVLIYAIQRKKRLDVYRMHWRIPKQQLKVIENKQTTAWSKRRVLQAYALIGTNKAEFISLKQLKKISWDKYELEFIFELKRLNHDNLTNFLGISYNEVDRFYLCHNLVERGTLEDYINDLDFQLDNTFRSAFLRDILKGIQYLHKSAVGFHGLLSLQSVLIDTNWVLKLTNFGIVNLLNKAIEREQLKMIEIIPLTTYMTAAPENLTDVSYGRTYPHGSAVGDIYSFGMILYHILFRLAPFDRTTLSPKEILEEIKKRNLKPIVENTLPEERPLVDAMEQCWQRNPELRPKLRQLSQVFSTVFQASQGNLIDQMRRMNDKHALNLENLVAQRSAELAIAREETERLLHEMLPPSIAKKLKAQEPIEPRNYDSATVLFCQLVDFSVVLSKFPPNQVIDYLNQVFTTFDNIIRNHDAYKVETTGETYMVASGVPNENENRHVFEISEVALEFRESSYNYKVENFPDWKLQLRIGYHCGPIAAGVIGAKAPRYCLFGDTVNFASRMQSNCAPNQIQMSEATAMMLMKVEKYTLTKRGIVKVKGKGDVNTYWLNEHVAAPTTSSFHSQVSATPQVPNQSEPLPKISNAMRSQLLSTDTLTDQPPPDPLPSPTTV</sequence>
<dbReference type="AlphaFoldDB" id="A0AAD4RBF9"/>
<keyword evidence="5" id="KW-1003">Cell membrane</keyword>
<dbReference type="InterPro" id="IPR028082">
    <property type="entry name" value="Peripla_BP_I"/>
</dbReference>
<dbReference type="GO" id="GO:0005886">
    <property type="term" value="C:plasma membrane"/>
    <property type="evidence" value="ECO:0007669"/>
    <property type="project" value="UniProtKB-SubCell"/>
</dbReference>
<feature type="chain" id="PRO_5042198132" description="guanylate cyclase" evidence="16">
    <location>
        <begin position="19"/>
        <end position="1017"/>
    </location>
</feature>
<proteinExistence type="predicted"/>
<evidence type="ECO:0000256" key="15">
    <source>
        <dbReference type="SAM" id="Phobius"/>
    </source>
</evidence>
<feature type="compositionally biased region" description="Low complexity" evidence="14">
    <location>
        <begin position="994"/>
        <end position="1004"/>
    </location>
</feature>
<keyword evidence="20" id="KW-1185">Reference proteome</keyword>
<evidence type="ECO:0000256" key="10">
    <source>
        <dbReference type="ARBA" id="ARBA00023136"/>
    </source>
</evidence>
<dbReference type="Gene3D" id="3.40.50.2300">
    <property type="match status" value="1"/>
</dbReference>
<evidence type="ECO:0000256" key="14">
    <source>
        <dbReference type="SAM" id="MobiDB-lite"/>
    </source>
</evidence>
<dbReference type="GO" id="GO:0004383">
    <property type="term" value="F:guanylate cyclase activity"/>
    <property type="evidence" value="ECO:0007669"/>
    <property type="project" value="UniProtKB-EC"/>
</dbReference>
<feature type="domain" description="Protein kinase" evidence="17">
    <location>
        <begin position="436"/>
        <end position="710"/>
    </location>
</feature>
<keyword evidence="7 16" id="KW-0732">Signal</keyword>
<name>A0AAD4RBF9_9BILA</name>
<evidence type="ECO:0000259" key="18">
    <source>
        <dbReference type="PROSITE" id="PS50125"/>
    </source>
</evidence>
<evidence type="ECO:0000259" key="17">
    <source>
        <dbReference type="PROSITE" id="PS50011"/>
    </source>
</evidence>
<dbReference type="PROSITE" id="PS50011">
    <property type="entry name" value="PROTEIN_KINASE_DOM"/>
    <property type="match status" value="1"/>
</dbReference>
<evidence type="ECO:0000256" key="3">
    <source>
        <dbReference type="ARBA" id="ARBA00004236"/>
    </source>
</evidence>
<keyword evidence="9 15" id="KW-1133">Transmembrane helix</keyword>
<dbReference type="PANTHER" id="PTHR11920">
    <property type="entry name" value="GUANYLYL CYCLASE"/>
    <property type="match status" value="1"/>
</dbReference>
<evidence type="ECO:0000256" key="7">
    <source>
        <dbReference type="ARBA" id="ARBA00022729"/>
    </source>
</evidence>
<dbReference type="InterPro" id="IPR001054">
    <property type="entry name" value="A/G_cyclase"/>
</dbReference>
<feature type="compositionally biased region" description="Pro residues" evidence="14">
    <location>
        <begin position="1005"/>
        <end position="1017"/>
    </location>
</feature>
<dbReference type="GO" id="GO:0005524">
    <property type="term" value="F:ATP binding"/>
    <property type="evidence" value="ECO:0007669"/>
    <property type="project" value="InterPro"/>
</dbReference>
<comment type="catalytic activity">
    <reaction evidence="1">
        <text>GTP = 3',5'-cyclic GMP + diphosphate</text>
        <dbReference type="Rhea" id="RHEA:13665"/>
        <dbReference type="ChEBI" id="CHEBI:33019"/>
        <dbReference type="ChEBI" id="CHEBI:37565"/>
        <dbReference type="ChEBI" id="CHEBI:57746"/>
        <dbReference type="EC" id="4.6.1.2"/>
    </reaction>
</comment>
<comment type="subcellular location">
    <subcellularLocation>
        <location evidence="3">Cell membrane</location>
    </subcellularLocation>
    <subcellularLocation>
        <location evidence="2">Membrane</location>
        <topology evidence="2">Single-pass membrane protein</topology>
    </subcellularLocation>
</comment>
<evidence type="ECO:0000256" key="2">
    <source>
        <dbReference type="ARBA" id="ARBA00004167"/>
    </source>
</evidence>
<dbReference type="InterPro" id="IPR029787">
    <property type="entry name" value="Nucleotide_cyclase"/>
</dbReference>
<evidence type="ECO:0000256" key="6">
    <source>
        <dbReference type="ARBA" id="ARBA00022692"/>
    </source>
</evidence>
<evidence type="ECO:0000256" key="9">
    <source>
        <dbReference type="ARBA" id="ARBA00022989"/>
    </source>
</evidence>
<dbReference type="GO" id="GO:0001653">
    <property type="term" value="F:peptide receptor activity"/>
    <property type="evidence" value="ECO:0007669"/>
    <property type="project" value="TreeGrafter"/>
</dbReference>
<organism evidence="19 20">
    <name type="scientific">Ditylenchus destructor</name>
    <dbReference type="NCBI Taxonomy" id="166010"/>
    <lineage>
        <taxon>Eukaryota</taxon>
        <taxon>Metazoa</taxon>
        <taxon>Ecdysozoa</taxon>
        <taxon>Nematoda</taxon>
        <taxon>Chromadorea</taxon>
        <taxon>Rhabditida</taxon>
        <taxon>Tylenchina</taxon>
        <taxon>Tylenchomorpha</taxon>
        <taxon>Sphaerularioidea</taxon>
        <taxon>Anguinidae</taxon>
        <taxon>Anguininae</taxon>
        <taxon>Ditylenchus</taxon>
    </lineage>
</organism>
<dbReference type="Pfam" id="PF00211">
    <property type="entry name" value="Guanylate_cyc"/>
    <property type="match status" value="1"/>
</dbReference>
<dbReference type="SMART" id="SM00044">
    <property type="entry name" value="CYCc"/>
    <property type="match status" value="1"/>
</dbReference>
<dbReference type="GO" id="GO:0007606">
    <property type="term" value="P:sensory perception of chemical stimulus"/>
    <property type="evidence" value="ECO:0007669"/>
    <property type="project" value="UniProtKB-ARBA"/>
</dbReference>
<dbReference type="GO" id="GO:0004672">
    <property type="term" value="F:protein kinase activity"/>
    <property type="evidence" value="ECO:0007669"/>
    <property type="project" value="InterPro"/>
</dbReference>
<feature type="compositionally biased region" description="Polar residues" evidence="14">
    <location>
        <begin position="967"/>
        <end position="983"/>
    </location>
</feature>
<feature type="transmembrane region" description="Helical" evidence="15">
    <location>
        <begin position="391"/>
        <end position="414"/>
    </location>
</feature>
<dbReference type="GO" id="GO:0035556">
    <property type="term" value="P:intracellular signal transduction"/>
    <property type="evidence" value="ECO:0007669"/>
    <property type="project" value="InterPro"/>
</dbReference>
<dbReference type="FunFam" id="3.30.70.1230:FF:000050">
    <property type="entry name" value="Guanylate cyclase"/>
    <property type="match status" value="1"/>
</dbReference>
<evidence type="ECO:0000256" key="11">
    <source>
        <dbReference type="ARBA" id="ARBA00023180"/>
    </source>
</evidence>
<dbReference type="InterPro" id="IPR050401">
    <property type="entry name" value="Cyclic_nucleotide_synthase"/>
</dbReference>
<dbReference type="CDD" id="cd07302">
    <property type="entry name" value="CHD"/>
    <property type="match status" value="1"/>
</dbReference>
<dbReference type="InterPro" id="IPR001245">
    <property type="entry name" value="Ser-Thr/Tyr_kinase_cat_dom"/>
</dbReference>
<evidence type="ECO:0000256" key="8">
    <source>
        <dbReference type="ARBA" id="ARBA00022741"/>
    </source>
</evidence>
<dbReference type="SUPFAM" id="SSF55073">
    <property type="entry name" value="Nucleotide cyclase"/>
    <property type="match status" value="1"/>
</dbReference>
<evidence type="ECO:0000256" key="12">
    <source>
        <dbReference type="ARBA" id="ARBA00023239"/>
    </source>
</evidence>
<dbReference type="SUPFAM" id="SSF53822">
    <property type="entry name" value="Periplasmic binding protein-like I"/>
    <property type="match status" value="1"/>
</dbReference>
<evidence type="ECO:0000256" key="16">
    <source>
        <dbReference type="SAM" id="SignalP"/>
    </source>
</evidence>
<feature type="region of interest" description="Disordered" evidence="14">
    <location>
        <begin position="967"/>
        <end position="1017"/>
    </location>
</feature>
<dbReference type="Gene3D" id="3.30.70.1230">
    <property type="entry name" value="Nucleotide cyclase"/>
    <property type="match status" value="1"/>
</dbReference>
<evidence type="ECO:0000313" key="19">
    <source>
        <dbReference type="EMBL" id="KAI1723445.1"/>
    </source>
</evidence>
<reference evidence="19" key="1">
    <citation type="submission" date="2022-01" db="EMBL/GenBank/DDBJ databases">
        <title>Genome Sequence Resource for Two Populations of Ditylenchus destructor, the Migratory Endoparasitic Phytonematode.</title>
        <authorList>
            <person name="Zhang H."/>
            <person name="Lin R."/>
            <person name="Xie B."/>
        </authorList>
    </citation>
    <scope>NUCLEOTIDE SEQUENCE</scope>
    <source>
        <strain evidence="19">BazhouSP</strain>
    </source>
</reference>
<keyword evidence="12" id="KW-0456">Lyase</keyword>
<gene>
    <name evidence="19" type="ORF">DdX_03605</name>
</gene>
<dbReference type="PROSITE" id="PS50125">
    <property type="entry name" value="GUANYLATE_CYCLASE_2"/>
    <property type="match status" value="1"/>
</dbReference>
<feature type="domain" description="Guanylate cyclase" evidence="18">
    <location>
        <begin position="781"/>
        <end position="911"/>
    </location>
</feature>
<keyword evidence="13" id="KW-0141">cGMP biosynthesis</keyword>
<keyword evidence="6 15" id="KW-0812">Transmembrane</keyword>
<dbReference type="EC" id="4.6.1.2" evidence="4"/>
<keyword evidence="8" id="KW-0547">Nucleotide-binding</keyword>